<reference evidence="4 5" key="1">
    <citation type="submission" date="2021-05" db="EMBL/GenBank/DDBJ databases">
        <authorList>
            <person name="Zhang Z.D."/>
            <person name="Osman G."/>
        </authorList>
    </citation>
    <scope>NUCLEOTIDE SEQUENCE [LARGE SCALE GENOMIC DNA]</scope>
    <source>
        <strain evidence="4 5">KCTC 32217</strain>
    </source>
</reference>
<sequence>MKLRLLLVLSFVLLFGFTPETKAQFDRERFGKNRVQHKNMEWSYYSSNNFEVYYYDGGQAKARMAIDYLESQFDRITQMIGYVAYTKPKVFIYNSREDLLQSNLNLNKNEYTVDGQTYFSKLLAEVPFTGQYPEFKEELIYGVSKAIIEEMLYGSSIADAFQSNLINSFPEWFVDGAALYLAKGWSREMDDFVRHYLHNNPRPRMHRLRDEEAGLVGQSIWNFIVEKYGRRYISSILNLSRINRNEENSIANTIGINYRNFSDQWRGYYVGLNEPVLSTFKSINEDKVITTTSPRRQGSINDVKFSPDGKNLAYVQNTNGKYRVVVRDLSSGRERAVYRGGYNVDDQRPNFTSPVIAWKDTLNLAIATFRRGTSTLRLRAIDGSGQDKIFLRNLTQILDIDFNSNGRNMVLSAISNGKTEIYTLNMRGQGRRLTNDVFDNISPVFLNDSTIVFSSNRTDLPDSLLNERIFDISNLADYYNLFRIDVGDSVVTTRLTNTNTKNFRPRVLNRNFVLHLSDQSGIMNVSRYGLGSSVSSQVSAFNKSLIAFDYSPQTNQWAYSVQDGIQSKLVVETFPNLDQFTPSTPRVQLAQAKLLNERTATRRDRRETPAERRTQQRAVRPDEVVTDTITPAPTVDINLDDLLIGGGGVARDTVATTPQTGTINTDRLRFEGRGGIDTDNYVFDTVPEIDRSTRLAGAGRSSALDAYRQQTMQKRVTGPNTYVPRFIASSLNTNFVVDPLRGFGVSLNAEMTDLLDNHAFRGGIMTTLDFRSGSDVFFEYEYLKQRIDVRGRFDRRAVLWSEGIETYQRYVLTKTELGFSYPFTVHSRVMLAPFVAKTQYFNLNPDSIIRGGEGMENRLDINYAGGRAEFVVDRTNQLGLYMQQGFKGKIGFVHYQGLNESQRSFSNAYLDLRNYQKVSKNITLATRLFAGSFFGNNPQTYMVGGMDNWLFNQFYEPPANRPEASPVRNPTGRENTNLLFAEFVDLRGYDYDEIRGNNVITFSAELRIPIFSYLSRGNIASNFVKNFQLVGFYDAGSSWNEAAPWERINDRNTEVIDTEGSPFNITVNNFSNPWLQSYGAGLRTVLLNYYVKFDVARPVRDYTVERPRFYVTLGYNF</sequence>
<proteinExistence type="inferred from homology"/>
<organism evidence="4 5">
    <name type="scientific">Litoribacter ruber</name>
    <dbReference type="NCBI Taxonomy" id="702568"/>
    <lineage>
        <taxon>Bacteria</taxon>
        <taxon>Pseudomonadati</taxon>
        <taxon>Bacteroidota</taxon>
        <taxon>Cytophagia</taxon>
        <taxon>Cytophagales</taxon>
        <taxon>Cyclobacteriaceae</taxon>
        <taxon>Litoribacter</taxon>
    </lineage>
</organism>
<evidence type="ECO:0000313" key="5">
    <source>
        <dbReference type="Proteomes" id="UP001319104"/>
    </source>
</evidence>
<accession>A0AAP2CFS5</accession>
<evidence type="ECO:0000256" key="3">
    <source>
        <dbReference type="SAM" id="SignalP"/>
    </source>
</evidence>
<dbReference type="InterPro" id="IPR011659">
    <property type="entry name" value="WD40"/>
</dbReference>
<dbReference type="EMBL" id="JAHCMY010000001">
    <property type="protein sequence ID" value="MBS9522955.1"/>
    <property type="molecule type" value="Genomic_DNA"/>
</dbReference>
<name>A0AAP2CFS5_9BACT</name>
<dbReference type="PANTHER" id="PTHR36842">
    <property type="entry name" value="PROTEIN TOLB HOMOLOG"/>
    <property type="match status" value="1"/>
</dbReference>
<protein>
    <submittedName>
        <fullName evidence="4">PD40 domain-containing protein</fullName>
    </submittedName>
</protein>
<keyword evidence="3" id="KW-0732">Signal</keyword>
<evidence type="ECO:0000256" key="2">
    <source>
        <dbReference type="SAM" id="MobiDB-lite"/>
    </source>
</evidence>
<gene>
    <name evidence="4" type="ORF">KI659_02895</name>
</gene>
<comment type="caution">
    <text evidence="4">The sequence shown here is derived from an EMBL/GenBank/DDBJ whole genome shotgun (WGS) entry which is preliminary data.</text>
</comment>
<dbReference type="Gene3D" id="2.120.10.30">
    <property type="entry name" value="TolB, C-terminal domain"/>
    <property type="match status" value="2"/>
</dbReference>
<dbReference type="RefSeq" id="WP_213943826.1">
    <property type="nucleotide sequence ID" value="NZ_JAHCMY010000001.1"/>
</dbReference>
<keyword evidence="5" id="KW-1185">Reference proteome</keyword>
<comment type="similarity">
    <text evidence="1">Belongs to the TolB family.</text>
</comment>
<dbReference type="AlphaFoldDB" id="A0AAP2CFS5"/>
<dbReference type="InterPro" id="IPR011042">
    <property type="entry name" value="6-blade_b-propeller_TolB-like"/>
</dbReference>
<feature type="signal peptide" evidence="3">
    <location>
        <begin position="1"/>
        <end position="23"/>
    </location>
</feature>
<dbReference type="Proteomes" id="UP001319104">
    <property type="component" value="Unassembled WGS sequence"/>
</dbReference>
<evidence type="ECO:0000313" key="4">
    <source>
        <dbReference type="EMBL" id="MBS9522955.1"/>
    </source>
</evidence>
<dbReference type="Pfam" id="PF07676">
    <property type="entry name" value="PD40"/>
    <property type="match status" value="1"/>
</dbReference>
<evidence type="ECO:0000256" key="1">
    <source>
        <dbReference type="ARBA" id="ARBA00009820"/>
    </source>
</evidence>
<dbReference type="Gene3D" id="2.40.160.50">
    <property type="entry name" value="membrane protein fhac: a member of the omp85/tpsb transporter family"/>
    <property type="match status" value="1"/>
</dbReference>
<feature type="chain" id="PRO_5042949953" evidence="3">
    <location>
        <begin position="24"/>
        <end position="1117"/>
    </location>
</feature>
<dbReference type="SUPFAM" id="SSF82171">
    <property type="entry name" value="DPP6 N-terminal domain-like"/>
    <property type="match status" value="1"/>
</dbReference>
<feature type="region of interest" description="Disordered" evidence="2">
    <location>
        <begin position="596"/>
        <end position="621"/>
    </location>
</feature>